<sequence>MAEVLRLAMVRGEQGDSKALSCACKIDVEAAIGGAAGGVAEEGLAVGEVVERDAGEHRRRQLDEVAGVGVRVAEAEDGVDLGTV</sequence>
<dbReference type="Proteomes" id="UP000059680">
    <property type="component" value="Chromosome 1"/>
</dbReference>
<keyword evidence="2" id="KW-1185">Reference proteome</keyword>
<dbReference type="Gramene" id="Os01t0216150-00">
    <property type="protein sequence ID" value="Os01t0216150-00"/>
    <property type="gene ID" value="Os01g0216150"/>
</dbReference>
<gene>
    <name evidence="1" type="ordered locus">Os01g0216150</name>
    <name evidence="1" type="ORF">OSNPB_010216150</name>
</gene>
<dbReference type="InParanoid" id="A0A0P0UZR5"/>
<dbReference type="EMBL" id="AP014957">
    <property type="protein sequence ID" value="BAS71027.1"/>
    <property type="molecule type" value="Genomic_DNA"/>
</dbReference>
<reference evidence="1 2" key="2">
    <citation type="journal article" date="2013" name="Plant Cell Physiol.">
        <title>Rice Annotation Project Database (RAP-DB): an integrative and interactive database for rice genomics.</title>
        <authorList>
            <person name="Sakai H."/>
            <person name="Lee S.S."/>
            <person name="Tanaka T."/>
            <person name="Numa H."/>
            <person name="Kim J."/>
            <person name="Kawahara Y."/>
            <person name="Wakimoto H."/>
            <person name="Yang C.C."/>
            <person name="Iwamoto M."/>
            <person name="Abe T."/>
            <person name="Yamada Y."/>
            <person name="Muto A."/>
            <person name="Inokuchi H."/>
            <person name="Ikemura T."/>
            <person name="Matsumoto T."/>
            <person name="Sasaki T."/>
            <person name="Itoh T."/>
        </authorList>
    </citation>
    <scope>NUCLEOTIDE SEQUENCE [LARGE SCALE GENOMIC DNA]</scope>
    <source>
        <strain evidence="2">cv. Nipponbare</strain>
    </source>
</reference>
<dbReference type="AlphaFoldDB" id="A0A0P0UZR5"/>
<protein>
    <submittedName>
        <fullName evidence="1">Os01g0216150 protein</fullName>
    </submittedName>
</protein>
<evidence type="ECO:0000313" key="2">
    <source>
        <dbReference type="Proteomes" id="UP000059680"/>
    </source>
</evidence>
<organism evidence="1 2">
    <name type="scientific">Oryza sativa subsp. japonica</name>
    <name type="common">Rice</name>
    <dbReference type="NCBI Taxonomy" id="39947"/>
    <lineage>
        <taxon>Eukaryota</taxon>
        <taxon>Viridiplantae</taxon>
        <taxon>Streptophyta</taxon>
        <taxon>Embryophyta</taxon>
        <taxon>Tracheophyta</taxon>
        <taxon>Spermatophyta</taxon>
        <taxon>Magnoliopsida</taxon>
        <taxon>Liliopsida</taxon>
        <taxon>Poales</taxon>
        <taxon>Poaceae</taxon>
        <taxon>BOP clade</taxon>
        <taxon>Oryzoideae</taxon>
        <taxon>Oryzeae</taxon>
        <taxon>Oryzinae</taxon>
        <taxon>Oryza</taxon>
        <taxon>Oryza sativa</taxon>
    </lineage>
</organism>
<name>A0A0P0UZR5_ORYSJ</name>
<dbReference type="PaxDb" id="39947-A0A0P0UZR5"/>
<evidence type="ECO:0000313" key="1">
    <source>
        <dbReference type="EMBL" id="BAS71027.1"/>
    </source>
</evidence>
<accession>A0A0P0UZR5</accession>
<proteinExistence type="predicted"/>
<reference evidence="2" key="1">
    <citation type="journal article" date="2005" name="Nature">
        <title>The map-based sequence of the rice genome.</title>
        <authorList>
            <consortium name="International rice genome sequencing project (IRGSP)"/>
            <person name="Matsumoto T."/>
            <person name="Wu J."/>
            <person name="Kanamori H."/>
            <person name="Katayose Y."/>
            <person name="Fujisawa M."/>
            <person name="Namiki N."/>
            <person name="Mizuno H."/>
            <person name="Yamamoto K."/>
            <person name="Antonio B.A."/>
            <person name="Baba T."/>
            <person name="Sakata K."/>
            <person name="Nagamura Y."/>
            <person name="Aoki H."/>
            <person name="Arikawa K."/>
            <person name="Arita K."/>
            <person name="Bito T."/>
            <person name="Chiden Y."/>
            <person name="Fujitsuka N."/>
            <person name="Fukunaka R."/>
            <person name="Hamada M."/>
            <person name="Harada C."/>
            <person name="Hayashi A."/>
            <person name="Hijishita S."/>
            <person name="Honda M."/>
            <person name="Hosokawa S."/>
            <person name="Ichikawa Y."/>
            <person name="Idonuma A."/>
            <person name="Iijima M."/>
            <person name="Ikeda M."/>
            <person name="Ikeno M."/>
            <person name="Ito K."/>
            <person name="Ito S."/>
            <person name="Ito T."/>
            <person name="Ito Y."/>
            <person name="Ito Y."/>
            <person name="Iwabuchi A."/>
            <person name="Kamiya K."/>
            <person name="Karasawa W."/>
            <person name="Kurita K."/>
            <person name="Katagiri S."/>
            <person name="Kikuta A."/>
            <person name="Kobayashi H."/>
            <person name="Kobayashi N."/>
            <person name="Machita K."/>
            <person name="Maehara T."/>
            <person name="Masukawa M."/>
            <person name="Mizubayashi T."/>
            <person name="Mukai Y."/>
            <person name="Nagasaki H."/>
            <person name="Nagata Y."/>
            <person name="Naito S."/>
            <person name="Nakashima M."/>
            <person name="Nakama Y."/>
            <person name="Nakamichi Y."/>
            <person name="Nakamura M."/>
            <person name="Meguro A."/>
            <person name="Negishi M."/>
            <person name="Ohta I."/>
            <person name="Ohta T."/>
            <person name="Okamoto M."/>
            <person name="Ono N."/>
            <person name="Saji S."/>
            <person name="Sakaguchi M."/>
            <person name="Sakai K."/>
            <person name="Shibata M."/>
            <person name="Shimokawa T."/>
            <person name="Song J."/>
            <person name="Takazaki Y."/>
            <person name="Terasawa K."/>
            <person name="Tsugane M."/>
            <person name="Tsuji K."/>
            <person name="Ueda S."/>
            <person name="Waki K."/>
            <person name="Yamagata H."/>
            <person name="Yamamoto M."/>
            <person name="Yamamoto S."/>
            <person name="Yamane H."/>
            <person name="Yoshiki S."/>
            <person name="Yoshihara R."/>
            <person name="Yukawa K."/>
            <person name="Zhong H."/>
            <person name="Yano M."/>
            <person name="Yuan Q."/>
            <person name="Ouyang S."/>
            <person name="Liu J."/>
            <person name="Jones K.M."/>
            <person name="Gansberger K."/>
            <person name="Moffat K."/>
            <person name="Hill J."/>
            <person name="Bera J."/>
            <person name="Fadrosh D."/>
            <person name="Jin S."/>
            <person name="Johri S."/>
            <person name="Kim M."/>
            <person name="Overton L."/>
            <person name="Reardon M."/>
            <person name="Tsitrin T."/>
            <person name="Vuong H."/>
            <person name="Weaver B."/>
            <person name="Ciecko A."/>
            <person name="Tallon L."/>
            <person name="Jackson J."/>
            <person name="Pai G."/>
            <person name="Aken S.V."/>
            <person name="Utterback T."/>
            <person name="Reidmuller S."/>
            <person name="Feldblyum T."/>
            <person name="Hsiao J."/>
            <person name="Zismann V."/>
            <person name="Iobst S."/>
            <person name="de Vazeille A.R."/>
            <person name="Buell C.R."/>
            <person name="Ying K."/>
            <person name="Li Y."/>
            <person name="Lu T."/>
            <person name="Huang Y."/>
            <person name="Zhao Q."/>
            <person name="Feng Q."/>
            <person name="Zhang L."/>
            <person name="Zhu J."/>
            <person name="Weng Q."/>
            <person name="Mu J."/>
            <person name="Lu Y."/>
            <person name="Fan D."/>
            <person name="Liu Y."/>
            <person name="Guan J."/>
            <person name="Zhang Y."/>
            <person name="Yu S."/>
            <person name="Liu X."/>
            <person name="Zhang Y."/>
            <person name="Hong G."/>
            <person name="Han B."/>
            <person name="Choisne N."/>
            <person name="Demange N."/>
            <person name="Orjeda G."/>
            <person name="Samain S."/>
            <person name="Cattolico L."/>
            <person name="Pelletier E."/>
            <person name="Couloux A."/>
            <person name="Segurens B."/>
            <person name="Wincker P."/>
            <person name="D'Hont A."/>
            <person name="Scarpelli C."/>
            <person name="Weissenbach J."/>
            <person name="Salanoubat M."/>
            <person name="Quetier F."/>
            <person name="Yu Y."/>
            <person name="Kim H.R."/>
            <person name="Rambo T."/>
            <person name="Currie J."/>
            <person name="Collura K."/>
            <person name="Luo M."/>
            <person name="Yang T."/>
            <person name="Ammiraju J.S.S."/>
            <person name="Engler F."/>
            <person name="Soderlund C."/>
            <person name="Wing R.A."/>
            <person name="Palmer L.E."/>
            <person name="de la Bastide M."/>
            <person name="Spiegel L."/>
            <person name="Nascimento L."/>
            <person name="Zutavern T."/>
            <person name="O'Shaughnessy A."/>
            <person name="Dike S."/>
            <person name="Dedhia N."/>
            <person name="Preston R."/>
            <person name="Balija V."/>
            <person name="McCombie W.R."/>
            <person name="Chow T."/>
            <person name="Chen H."/>
            <person name="Chung M."/>
            <person name="Chen C."/>
            <person name="Shaw J."/>
            <person name="Wu H."/>
            <person name="Hsiao K."/>
            <person name="Chao Y."/>
            <person name="Chu M."/>
            <person name="Cheng C."/>
            <person name="Hour A."/>
            <person name="Lee P."/>
            <person name="Lin S."/>
            <person name="Lin Y."/>
            <person name="Liou J."/>
            <person name="Liu S."/>
            <person name="Hsing Y."/>
            <person name="Raghuvanshi S."/>
            <person name="Mohanty A."/>
            <person name="Bharti A.K."/>
            <person name="Gaur A."/>
            <person name="Gupta V."/>
            <person name="Kumar D."/>
            <person name="Ravi V."/>
            <person name="Vij S."/>
            <person name="Kapur A."/>
            <person name="Khurana P."/>
            <person name="Khurana P."/>
            <person name="Khurana J.P."/>
            <person name="Tyagi A.K."/>
            <person name="Gaikwad K."/>
            <person name="Singh A."/>
            <person name="Dalal V."/>
            <person name="Srivastava S."/>
            <person name="Dixit A."/>
            <person name="Pal A.K."/>
            <person name="Ghazi I.A."/>
            <person name="Yadav M."/>
            <person name="Pandit A."/>
            <person name="Bhargava A."/>
            <person name="Sureshbabu K."/>
            <person name="Batra K."/>
            <person name="Sharma T.R."/>
            <person name="Mohapatra T."/>
            <person name="Singh N.K."/>
            <person name="Messing J."/>
            <person name="Nelson A.B."/>
            <person name="Fuks G."/>
            <person name="Kavchok S."/>
            <person name="Keizer G."/>
            <person name="Linton E."/>
            <person name="Llaca V."/>
            <person name="Song R."/>
            <person name="Tanyolac B."/>
            <person name="Young S."/>
            <person name="Ho-Il K."/>
            <person name="Hahn J.H."/>
            <person name="Sangsakoo G."/>
            <person name="Vanavichit A."/>
            <person name="de Mattos Luiz.A.T."/>
            <person name="Zimmer P.D."/>
            <person name="Malone G."/>
            <person name="Dellagostin O."/>
            <person name="de Oliveira A.C."/>
            <person name="Bevan M."/>
            <person name="Bancroft I."/>
            <person name="Minx P."/>
            <person name="Cordum H."/>
            <person name="Wilson R."/>
            <person name="Cheng Z."/>
            <person name="Jin W."/>
            <person name="Jiang J."/>
            <person name="Leong S.A."/>
            <person name="Iwama H."/>
            <person name="Gojobori T."/>
            <person name="Itoh T."/>
            <person name="Niimura Y."/>
            <person name="Fujii Y."/>
            <person name="Habara T."/>
            <person name="Sakai H."/>
            <person name="Sato Y."/>
            <person name="Wilson G."/>
            <person name="Kumar K."/>
            <person name="McCouch S."/>
            <person name="Juretic N."/>
            <person name="Hoen D."/>
            <person name="Wright S."/>
            <person name="Bruskiewich R."/>
            <person name="Bureau T."/>
            <person name="Miyao A."/>
            <person name="Hirochika H."/>
            <person name="Nishikawa T."/>
            <person name="Kadowaki K."/>
            <person name="Sugiura M."/>
            <person name="Burr B."/>
            <person name="Sasaki T."/>
        </authorList>
    </citation>
    <scope>NUCLEOTIDE SEQUENCE [LARGE SCALE GENOMIC DNA]</scope>
    <source>
        <strain evidence="2">cv. Nipponbare</strain>
    </source>
</reference>
<reference evidence="1 2" key="3">
    <citation type="journal article" date="2013" name="Rice">
        <title>Improvement of the Oryza sativa Nipponbare reference genome using next generation sequence and optical map data.</title>
        <authorList>
            <person name="Kawahara Y."/>
            <person name="de la Bastide M."/>
            <person name="Hamilton J.P."/>
            <person name="Kanamori H."/>
            <person name="McCombie W.R."/>
            <person name="Ouyang S."/>
            <person name="Schwartz D.C."/>
            <person name="Tanaka T."/>
            <person name="Wu J."/>
            <person name="Zhou S."/>
            <person name="Childs K.L."/>
            <person name="Davidson R.M."/>
            <person name="Lin H."/>
            <person name="Quesada-Ocampo L."/>
            <person name="Vaillancourt B."/>
            <person name="Sakai H."/>
            <person name="Lee S.S."/>
            <person name="Kim J."/>
            <person name="Numa H."/>
            <person name="Itoh T."/>
            <person name="Buell C.R."/>
            <person name="Matsumoto T."/>
        </authorList>
    </citation>
    <scope>NUCLEOTIDE SEQUENCE [LARGE SCALE GENOMIC DNA]</scope>
    <source>
        <strain evidence="2">cv. Nipponbare</strain>
    </source>
</reference>